<keyword evidence="10 12" id="KW-0472">Membrane</keyword>
<keyword evidence="3" id="KW-0633">Potassium transport</keyword>
<evidence type="ECO:0000256" key="4">
    <source>
        <dbReference type="ARBA" id="ARBA00022692"/>
    </source>
</evidence>
<dbReference type="RefSeq" id="WP_191039735.1">
    <property type="nucleotide sequence ID" value="NZ_JACXAA010000004.1"/>
</dbReference>
<evidence type="ECO:0000313" key="14">
    <source>
        <dbReference type="EMBL" id="MBD2754112.1"/>
    </source>
</evidence>
<keyword evidence="2" id="KW-0813">Transport</keyword>
<evidence type="ECO:0000259" key="13">
    <source>
        <dbReference type="Pfam" id="PF00520"/>
    </source>
</evidence>
<evidence type="ECO:0000256" key="6">
    <source>
        <dbReference type="ARBA" id="ARBA00022882"/>
    </source>
</evidence>
<feature type="transmembrane region" description="Helical" evidence="12">
    <location>
        <begin position="63"/>
        <end position="79"/>
    </location>
</feature>
<comment type="subcellular location">
    <subcellularLocation>
        <location evidence="1">Membrane</location>
        <topology evidence="1">Multi-pass membrane protein</topology>
    </subcellularLocation>
</comment>
<dbReference type="PRINTS" id="PR00169">
    <property type="entry name" value="KCHANNEL"/>
</dbReference>
<evidence type="ECO:0000256" key="8">
    <source>
        <dbReference type="ARBA" id="ARBA00022989"/>
    </source>
</evidence>
<dbReference type="EMBL" id="JACXAA010000004">
    <property type="protein sequence ID" value="MBD2754112.1"/>
    <property type="molecule type" value="Genomic_DNA"/>
</dbReference>
<dbReference type="Proteomes" id="UP000653797">
    <property type="component" value="Unassembled WGS sequence"/>
</dbReference>
<reference evidence="14" key="1">
    <citation type="submission" date="2020-09" db="EMBL/GenBank/DDBJ databases">
        <authorList>
            <person name="Kim M.K."/>
        </authorList>
    </citation>
    <scope>NUCLEOTIDE SEQUENCE</scope>
    <source>
        <strain evidence="14">BT704</strain>
    </source>
</reference>
<dbReference type="SUPFAM" id="SSF81324">
    <property type="entry name" value="Voltage-gated potassium channels"/>
    <property type="match status" value="1"/>
</dbReference>
<evidence type="ECO:0000256" key="2">
    <source>
        <dbReference type="ARBA" id="ARBA00022448"/>
    </source>
</evidence>
<dbReference type="Gene3D" id="1.10.287.70">
    <property type="match status" value="1"/>
</dbReference>
<proteinExistence type="predicted"/>
<name>A0A927B2L6_9BACT</name>
<feature type="transmembrane region" description="Helical" evidence="12">
    <location>
        <begin position="152"/>
        <end position="173"/>
    </location>
</feature>
<dbReference type="Pfam" id="PF00520">
    <property type="entry name" value="Ion_trans"/>
    <property type="match status" value="1"/>
</dbReference>
<sequence>MNSQWQRFRNRLHEIVFESDTLAGRAFDVTLLFLIVLSVLAVILESIPSLTKPYGPLFDRIEWVFTILFTLEYVLRIISIRQPLRYVFSFFGLVDLLAILPSYLGLFLFGAHELAAVRILRLLRIFRILKLGEYTEAASVLAYSLRESRAKITVFFVAIFTLVITLGAMMYVVEGHANGFQSIPLSIYWAVITITTVGYGDIVPSTPMGKFIATIIMLLGYVIIAVPTGIVAVSLTNANAGRKQEISTQACPNCSRQGHDPDAVHCKYCGAKL</sequence>
<keyword evidence="5" id="KW-0631">Potassium channel</keyword>
<evidence type="ECO:0000256" key="7">
    <source>
        <dbReference type="ARBA" id="ARBA00022958"/>
    </source>
</evidence>
<keyword evidence="4 12" id="KW-0812">Transmembrane</keyword>
<evidence type="ECO:0000256" key="12">
    <source>
        <dbReference type="SAM" id="Phobius"/>
    </source>
</evidence>
<dbReference type="PANTHER" id="PTHR11537:SF254">
    <property type="entry name" value="POTASSIUM VOLTAGE-GATED CHANNEL PROTEIN SHAB"/>
    <property type="match status" value="1"/>
</dbReference>
<accession>A0A927B2L6</accession>
<comment type="caution">
    <text evidence="14">The sequence shown here is derived from an EMBL/GenBank/DDBJ whole genome shotgun (WGS) entry which is preliminary data.</text>
</comment>
<keyword evidence="7" id="KW-0630">Potassium</keyword>
<dbReference type="AlphaFoldDB" id="A0A927B2L6"/>
<evidence type="ECO:0000313" key="15">
    <source>
        <dbReference type="Proteomes" id="UP000653797"/>
    </source>
</evidence>
<dbReference type="GO" id="GO:0008076">
    <property type="term" value="C:voltage-gated potassium channel complex"/>
    <property type="evidence" value="ECO:0007669"/>
    <property type="project" value="InterPro"/>
</dbReference>
<keyword evidence="8 12" id="KW-1133">Transmembrane helix</keyword>
<evidence type="ECO:0000256" key="1">
    <source>
        <dbReference type="ARBA" id="ARBA00004141"/>
    </source>
</evidence>
<evidence type="ECO:0000256" key="11">
    <source>
        <dbReference type="ARBA" id="ARBA00023303"/>
    </source>
</evidence>
<dbReference type="InterPro" id="IPR028325">
    <property type="entry name" value="VG_K_chnl"/>
</dbReference>
<protein>
    <submittedName>
        <fullName evidence="14">Ion transporter</fullName>
    </submittedName>
</protein>
<feature type="transmembrane region" description="Helical" evidence="12">
    <location>
        <begin position="86"/>
        <end position="111"/>
    </location>
</feature>
<keyword evidence="11" id="KW-0407">Ion channel</keyword>
<dbReference type="GO" id="GO:0005249">
    <property type="term" value="F:voltage-gated potassium channel activity"/>
    <property type="evidence" value="ECO:0007669"/>
    <property type="project" value="InterPro"/>
</dbReference>
<feature type="domain" description="Ion transport" evidence="13">
    <location>
        <begin position="25"/>
        <end position="239"/>
    </location>
</feature>
<evidence type="ECO:0000256" key="9">
    <source>
        <dbReference type="ARBA" id="ARBA00023065"/>
    </source>
</evidence>
<gene>
    <name evidence="14" type="ORF">IC230_14480</name>
</gene>
<feature type="transmembrane region" description="Helical" evidence="12">
    <location>
        <begin position="211"/>
        <end position="235"/>
    </location>
</feature>
<dbReference type="Gene3D" id="1.20.120.350">
    <property type="entry name" value="Voltage-gated potassium channels. Chain C"/>
    <property type="match status" value="1"/>
</dbReference>
<dbReference type="InterPro" id="IPR027359">
    <property type="entry name" value="Volt_channel_dom_sf"/>
</dbReference>
<organism evidence="14 15">
    <name type="scientific">Spirosoma validum</name>
    <dbReference type="NCBI Taxonomy" id="2771355"/>
    <lineage>
        <taxon>Bacteria</taxon>
        <taxon>Pseudomonadati</taxon>
        <taxon>Bacteroidota</taxon>
        <taxon>Cytophagia</taxon>
        <taxon>Cytophagales</taxon>
        <taxon>Cytophagaceae</taxon>
        <taxon>Spirosoma</taxon>
    </lineage>
</organism>
<dbReference type="InterPro" id="IPR005821">
    <property type="entry name" value="Ion_trans_dom"/>
</dbReference>
<keyword evidence="9" id="KW-0406">Ion transport</keyword>
<evidence type="ECO:0000256" key="3">
    <source>
        <dbReference type="ARBA" id="ARBA00022538"/>
    </source>
</evidence>
<dbReference type="PANTHER" id="PTHR11537">
    <property type="entry name" value="VOLTAGE-GATED POTASSIUM CHANNEL"/>
    <property type="match status" value="1"/>
</dbReference>
<feature type="transmembrane region" description="Helical" evidence="12">
    <location>
        <begin position="21"/>
        <end position="43"/>
    </location>
</feature>
<evidence type="ECO:0000256" key="5">
    <source>
        <dbReference type="ARBA" id="ARBA00022826"/>
    </source>
</evidence>
<keyword evidence="6" id="KW-0851">Voltage-gated channel</keyword>
<feature type="transmembrane region" description="Helical" evidence="12">
    <location>
        <begin position="185"/>
        <end position="205"/>
    </location>
</feature>
<keyword evidence="15" id="KW-1185">Reference proteome</keyword>
<dbReference type="GO" id="GO:0001508">
    <property type="term" value="P:action potential"/>
    <property type="evidence" value="ECO:0007669"/>
    <property type="project" value="TreeGrafter"/>
</dbReference>
<evidence type="ECO:0000256" key="10">
    <source>
        <dbReference type="ARBA" id="ARBA00023136"/>
    </source>
</evidence>